<dbReference type="Gene3D" id="1.10.10.10">
    <property type="entry name" value="Winged helix-like DNA-binding domain superfamily/Winged helix DNA-binding domain"/>
    <property type="match status" value="1"/>
</dbReference>
<keyword evidence="3" id="KW-0238">DNA-binding</keyword>
<dbReference type="InterPro" id="IPR005119">
    <property type="entry name" value="LysR_subst-bd"/>
</dbReference>
<dbReference type="SUPFAM" id="SSF53850">
    <property type="entry name" value="Periplasmic binding protein-like II"/>
    <property type="match status" value="1"/>
</dbReference>
<proteinExistence type="inferred from homology"/>
<accession>A0ABQ5MZV8</accession>
<dbReference type="Proteomes" id="UP001209654">
    <property type="component" value="Unassembled WGS sequence"/>
</dbReference>
<dbReference type="InterPro" id="IPR000847">
    <property type="entry name" value="LysR_HTH_N"/>
</dbReference>
<evidence type="ECO:0000259" key="5">
    <source>
        <dbReference type="PROSITE" id="PS50931"/>
    </source>
</evidence>
<reference evidence="6 7" key="1">
    <citation type="journal article" date="2023" name="Int. J. Syst. Evol. Microbiol.">
        <title>Arthrobacter mangrovi sp. nov., an actinobacterium isolated from the rhizosphere of a mangrove.</title>
        <authorList>
            <person name="Hamada M."/>
            <person name="Saitou S."/>
            <person name="Enomoto N."/>
            <person name="Nanri K."/>
            <person name="Hidaka K."/>
            <person name="Miura T."/>
            <person name="Tamura T."/>
        </authorList>
    </citation>
    <scope>NUCLEOTIDE SEQUENCE [LARGE SCALE GENOMIC DNA]</scope>
    <source>
        <strain evidence="6 7">NBRC 112813</strain>
    </source>
</reference>
<dbReference type="Pfam" id="PF03466">
    <property type="entry name" value="LysR_substrate"/>
    <property type="match status" value="1"/>
</dbReference>
<sequence length="296" mass="31792">MDRRQLEIFLSVVENESISRAAEALHLAQPSVSQAIKQLEREVRGELFLRSTRGVRPTAAGEALIEPARQVLRDLSVALESVGHVLGLRGGTLDIVSVPALAIDPLASFVGSYRRSFPDVQVRVIDPPDVSDAPAYVRSGRCEIGLVEDMTPEPELCIHELAGQEIVLVLPPGAAVGSGPVSWEDLSLFEFVTSPPGRSVSRSKLEQIFSRTGKQLRVCVESDHRTAIADFVMAGAGAALLRRPISEPLAAQGARVRPLNPPLLHQVTLVHRRRSLSPAARAFVGLATKGTGTCTA</sequence>
<dbReference type="PROSITE" id="PS50931">
    <property type="entry name" value="HTH_LYSR"/>
    <property type="match status" value="1"/>
</dbReference>
<keyword evidence="7" id="KW-1185">Reference proteome</keyword>
<organism evidence="6 7">
    <name type="scientific">Arthrobacter mangrovi</name>
    <dbReference type="NCBI Taxonomy" id="2966350"/>
    <lineage>
        <taxon>Bacteria</taxon>
        <taxon>Bacillati</taxon>
        <taxon>Actinomycetota</taxon>
        <taxon>Actinomycetes</taxon>
        <taxon>Micrococcales</taxon>
        <taxon>Micrococcaceae</taxon>
        <taxon>Arthrobacter</taxon>
    </lineage>
</organism>
<evidence type="ECO:0000256" key="2">
    <source>
        <dbReference type="ARBA" id="ARBA00023015"/>
    </source>
</evidence>
<dbReference type="EMBL" id="BRVS01000038">
    <property type="protein sequence ID" value="GLB69498.1"/>
    <property type="molecule type" value="Genomic_DNA"/>
</dbReference>
<dbReference type="InterPro" id="IPR036390">
    <property type="entry name" value="WH_DNA-bd_sf"/>
</dbReference>
<dbReference type="InterPro" id="IPR036388">
    <property type="entry name" value="WH-like_DNA-bd_sf"/>
</dbReference>
<evidence type="ECO:0000256" key="3">
    <source>
        <dbReference type="ARBA" id="ARBA00023125"/>
    </source>
</evidence>
<dbReference type="SUPFAM" id="SSF46785">
    <property type="entry name" value="Winged helix' DNA-binding domain"/>
    <property type="match status" value="1"/>
</dbReference>
<evidence type="ECO:0000256" key="1">
    <source>
        <dbReference type="ARBA" id="ARBA00009437"/>
    </source>
</evidence>
<dbReference type="Pfam" id="PF00126">
    <property type="entry name" value="HTH_1"/>
    <property type="match status" value="1"/>
</dbReference>
<dbReference type="InterPro" id="IPR050950">
    <property type="entry name" value="HTH-type_LysR_regulators"/>
</dbReference>
<feature type="domain" description="HTH lysR-type" evidence="5">
    <location>
        <begin position="1"/>
        <end position="58"/>
    </location>
</feature>
<protein>
    <submittedName>
        <fullName evidence="6">LysR family transcriptional regulator</fullName>
    </submittedName>
</protein>
<name>A0ABQ5MZV8_9MICC</name>
<dbReference type="Gene3D" id="3.40.190.290">
    <property type="match status" value="1"/>
</dbReference>
<evidence type="ECO:0000256" key="4">
    <source>
        <dbReference type="ARBA" id="ARBA00023163"/>
    </source>
</evidence>
<comment type="caution">
    <text evidence="6">The sequence shown here is derived from an EMBL/GenBank/DDBJ whole genome shotgun (WGS) entry which is preliminary data.</text>
</comment>
<gene>
    <name evidence="6" type="ORF">AHIS1636_39430</name>
</gene>
<dbReference type="RefSeq" id="WP_264797595.1">
    <property type="nucleotide sequence ID" value="NZ_BRVS01000038.1"/>
</dbReference>
<dbReference type="PANTHER" id="PTHR30419">
    <property type="entry name" value="HTH-TYPE TRANSCRIPTIONAL REGULATOR YBHD"/>
    <property type="match status" value="1"/>
</dbReference>
<evidence type="ECO:0000313" key="6">
    <source>
        <dbReference type="EMBL" id="GLB69498.1"/>
    </source>
</evidence>
<comment type="similarity">
    <text evidence="1">Belongs to the LysR transcriptional regulatory family.</text>
</comment>
<dbReference type="CDD" id="cd05466">
    <property type="entry name" value="PBP2_LTTR_substrate"/>
    <property type="match status" value="1"/>
</dbReference>
<evidence type="ECO:0000313" key="7">
    <source>
        <dbReference type="Proteomes" id="UP001209654"/>
    </source>
</evidence>
<keyword evidence="2" id="KW-0805">Transcription regulation</keyword>
<keyword evidence="4" id="KW-0804">Transcription</keyword>
<dbReference type="PANTHER" id="PTHR30419:SF8">
    <property type="entry name" value="NITROGEN ASSIMILATION TRANSCRIPTIONAL ACTIVATOR-RELATED"/>
    <property type="match status" value="1"/>
</dbReference>
<dbReference type="PRINTS" id="PR00039">
    <property type="entry name" value="HTHLYSR"/>
</dbReference>